<proteinExistence type="predicted"/>
<dbReference type="SUPFAM" id="SSF54523">
    <property type="entry name" value="Pili subunits"/>
    <property type="match status" value="1"/>
</dbReference>
<dbReference type="AlphaFoldDB" id="A0A941E285"/>
<name>A0A941E285_9BURK</name>
<dbReference type="PROSITE" id="PS00409">
    <property type="entry name" value="PROKAR_NTER_METHYL"/>
    <property type="match status" value="1"/>
</dbReference>
<evidence type="ECO:0000313" key="2">
    <source>
        <dbReference type="EMBL" id="MBR7800061.1"/>
    </source>
</evidence>
<evidence type="ECO:0000256" key="1">
    <source>
        <dbReference type="SAM" id="Phobius"/>
    </source>
</evidence>
<dbReference type="NCBIfam" id="TIGR02532">
    <property type="entry name" value="IV_pilin_GFxxxE"/>
    <property type="match status" value="1"/>
</dbReference>
<dbReference type="InterPro" id="IPR045584">
    <property type="entry name" value="Pilin-like"/>
</dbReference>
<keyword evidence="1" id="KW-1133">Transmembrane helix</keyword>
<sequence length="277" mass="29178">MSKYHLQGFTLVEAIIVIVLTGILSVITAKFITRPIEQYGDLTRRAELTDAANSAVRRMSRDLHLALPNSLRQPGGACVEFLMTKDGGRYRAGSPGNVMSFDATSGTQFDVIGGLNAIPDNGDFIVVYNLGIPGADAYVASYRGVVDGSASTLNSIKLSTAIQNPIESPAKRFFVLSGSSPAVSFVCQGAGVDAKGNGTGKLYRQANYAVAPVIAGACPTFPANTTTALLSENIASCSFNYSSGVMQRSAVLSIRLGLQKAGELVTLYQDVNINNVP</sequence>
<keyword evidence="3" id="KW-1185">Reference proteome</keyword>
<dbReference type="EMBL" id="JAGSPJ010000003">
    <property type="protein sequence ID" value="MBR7800061.1"/>
    <property type="molecule type" value="Genomic_DNA"/>
</dbReference>
<comment type="caution">
    <text evidence="2">The sequence shown here is derived from an EMBL/GenBank/DDBJ whole genome shotgun (WGS) entry which is preliminary data.</text>
</comment>
<evidence type="ECO:0000313" key="3">
    <source>
        <dbReference type="Proteomes" id="UP000678545"/>
    </source>
</evidence>
<dbReference type="Proteomes" id="UP000678545">
    <property type="component" value="Unassembled WGS sequence"/>
</dbReference>
<gene>
    <name evidence="2" type="ORF">KDM90_08630</name>
</gene>
<keyword evidence="1" id="KW-0472">Membrane</keyword>
<reference evidence="2" key="1">
    <citation type="submission" date="2021-04" db="EMBL/GenBank/DDBJ databases">
        <title>novel species isolated from subtropical streams in China.</title>
        <authorList>
            <person name="Lu H."/>
        </authorList>
    </citation>
    <scope>NUCLEOTIDE SEQUENCE</scope>
    <source>
        <strain evidence="2">FT137W</strain>
    </source>
</reference>
<feature type="transmembrane region" description="Helical" evidence="1">
    <location>
        <begin position="6"/>
        <end position="27"/>
    </location>
</feature>
<keyword evidence="1" id="KW-0812">Transmembrane</keyword>
<protein>
    <submittedName>
        <fullName evidence="2">Prepilin-type N-terminal cleavage/methylation domain-containing protein</fullName>
    </submittedName>
</protein>
<organism evidence="2 3">
    <name type="scientific">Undibacterium fentianense</name>
    <dbReference type="NCBI Taxonomy" id="2828728"/>
    <lineage>
        <taxon>Bacteria</taxon>
        <taxon>Pseudomonadati</taxon>
        <taxon>Pseudomonadota</taxon>
        <taxon>Betaproteobacteria</taxon>
        <taxon>Burkholderiales</taxon>
        <taxon>Oxalobacteraceae</taxon>
        <taxon>Undibacterium</taxon>
    </lineage>
</organism>
<accession>A0A941E285</accession>
<dbReference type="InterPro" id="IPR012902">
    <property type="entry name" value="N_methyl_site"/>
</dbReference>
<dbReference type="RefSeq" id="WP_212675200.1">
    <property type="nucleotide sequence ID" value="NZ_JAGSPJ010000003.1"/>
</dbReference>